<organism evidence="8 9">
    <name type="scientific">Clostridium weizhouense</name>
    <dbReference type="NCBI Taxonomy" id="2859781"/>
    <lineage>
        <taxon>Bacteria</taxon>
        <taxon>Bacillati</taxon>
        <taxon>Bacillota</taxon>
        <taxon>Clostridia</taxon>
        <taxon>Eubacteriales</taxon>
        <taxon>Clostridiaceae</taxon>
        <taxon>Clostridium</taxon>
    </lineage>
</organism>
<evidence type="ECO:0000256" key="1">
    <source>
        <dbReference type="ARBA" id="ARBA00001946"/>
    </source>
</evidence>
<comment type="similarity">
    <text evidence="2">Belongs to the P-Pant transferase superfamily. Gsp/Sfp/HetI/AcpT family.</text>
</comment>
<dbReference type="PANTHER" id="PTHR12215:SF10">
    <property type="entry name" value="L-AMINOADIPATE-SEMIALDEHYDE DEHYDROGENASE-PHOSPHOPANTETHEINYL TRANSFERASE"/>
    <property type="match status" value="1"/>
</dbReference>
<dbReference type="Pfam" id="PF01648">
    <property type="entry name" value="ACPS"/>
    <property type="match status" value="1"/>
</dbReference>
<keyword evidence="3 8" id="KW-0808">Transferase</keyword>
<evidence type="ECO:0000256" key="4">
    <source>
        <dbReference type="ARBA" id="ARBA00022723"/>
    </source>
</evidence>
<comment type="cofactor">
    <cofactor evidence="1">
        <name>Mg(2+)</name>
        <dbReference type="ChEBI" id="CHEBI:18420"/>
    </cofactor>
</comment>
<evidence type="ECO:0000256" key="3">
    <source>
        <dbReference type="ARBA" id="ARBA00022679"/>
    </source>
</evidence>
<reference evidence="8 9" key="1">
    <citation type="submission" date="2021-07" db="EMBL/GenBank/DDBJ databases">
        <title>Clostridium weizhouense sp. nov., an anaerobic bacterium isolated from activated sludge of Petroleum wastewater.</title>
        <authorList>
            <person name="Li Q."/>
        </authorList>
    </citation>
    <scope>NUCLEOTIDE SEQUENCE [LARGE SCALE GENOMIC DNA]</scope>
    <source>
        <strain evidence="8 9">YB-6</strain>
    </source>
</reference>
<protein>
    <submittedName>
        <fullName evidence="8">4'-phosphopantetheinyl transferase superfamily protein</fullName>
    </submittedName>
</protein>
<gene>
    <name evidence="8" type="ORF">KYD98_12870</name>
</gene>
<keyword evidence="4" id="KW-0479">Metal-binding</keyword>
<dbReference type="Gene3D" id="3.90.470.20">
    <property type="entry name" value="4'-phosphopantetheinyl transferase domain"/>
    <property type="match status" value="2"/>
</dbReference>
<dbReference type="EMBL" id="JAHXPT010000010">
    <property type="protein sequence ID" value="MBW6410989.1"/>
    <property type="molecule type" value="Genomic_DNA"/>
</dbReference>
<accession>A0ABS7AR06</accession>
<dbReference type="RefSeq" id="WP_219780454.1">
    <property type="nucleotide sequence ID" value="NZ_JAHXPT010000010.1"/>
</dbReference>
<keyword evidence="5" id="KW-0460">Magnesium</keyword>
<evidence type="ECO:0000313" key="8">
    <source>
        <dbReference type="EMBL" id="MBW6410989.1"/>
    </source>
</evidence>
<dbReference type="Proteomes" id="UP001519921">
    <property type="component" value="Unassembled WGS sequence"/>
</dbReference>
<name>A0ABS7AR06_9CLOT</name>
<dbReference type="InterPro" id="IPR037143">
    <property type="entry name" value="4-PPantetheinyl_Trfase_dom_sf"/>
</dbReference>
<dbReference type="NCBIfam" id="TIGR00556">
    <property type="entry name" value="pantethn_trn"/>
    <property type="match status" value="1"/>
</dbReference>
<dbReference type="InterPro" id="IPR004568">
    <property type="entry name" value="Ppantetheine-prot_Trfase_dom"/>
</dbReference>
<dbReference type="SUPFAM" id="SSF56214">
    <property type="entry name" value="4'-phosphopantetheinyl transferase"/>
    <property type="match status" value="2"/>
</dbReference>
<evidence type="ECO:0000259" key="7">
    <source>
        <dbReference type="Pfam" id="PF22624"/>
    </source>
</evidence>
<dbReference type="InterPro" id="IPR050559">
    <property type="entry name" value="P-Pant_transferase_sf"/>
</dbReference>
<proteinExistence type="inferred from homology"/>
<keyword evidence="9" id="KW-1185">Reference proteome</keyword>
<dbReference type="InterPro" id="IPR008278">
    <property type="entry name" value="4-PPantetheinyl_Trfase_dom"/>
</dbReference>
<dbReference type="Pfam" id="PF22624">
    <property type="entry name" value="AASDHPPT_N"/>
    <property type="match status" value="1"/>
</dbReference>
<dbReference type="InterPro" id="IPR055066">
    <property type="entry name" value="AASDHPPT_N"/>
</dbReference>
<feature type="domain" description="4'-phosphopantetheinyl transferase" evidence="6">
    <location>
        <begin position="102"/>
        <end position="209"/>
    </location>
</feature>
<evidence type="ECO:0000256" key="2">
    <source>
        <dbReference type="ARBA" id="ARBA00010990"/>
    </source>
</evidence>
<feature type="domain" description="4'-phosphopantetheinyl transferase N-terminal" evidence="7">
    <location>
        <begin position="15"/>
        <end position="96"/>
    </location>
</feature>
<evidence type="ECO:0000259" key="6">
    <source>
        <dbReference type="Pfam" id="PF01648"/>
    </source>
</evidence>
<dbReference type="GO" id="GO:0016740">
    <property type="term" value="F:transferase activity"/>
    <property type="evidence" value="ECO:0007669"/>
    <property type="project" value="UniProtKB-KW"/>
</dbReference>
<sequence length="239" mass="28542">MKVSILKISDFSEVDINKIKQYISEEKRRKVDKFFKREDKLRGIYGELLIRKIIIDKLKINNKDIKFQMNKYGKLYLKDIENLYFNISHSEEYVVCCLDNKPVGIDIEMIKPIEIKEIVENFFTISEQNYILGKNTLTTSKEITNKFYEIWTLKESFIKCVGKGLYIPLNEFNIYFDKKGEINIDTKKTENKYFFKQITIDKAYKTSICSQGSIKINELNYIMPKQLINEFYYKYGNFE</sequence>
<comment type="caution">
    <text evidence="8">The sequence shown here is derived from an EMBL/GenBank/DDBJ whole genome shotgun (WGS) entry which is preliminary data.</text>
</comment>
<evidence type="ECO:0000256" key="5">
    <source>
        <dbReference type="ARBA" id="ARBA00022842"/>
    </source>
</evidence>
<dbReference type="PANTHER" id="PTHR12215">
    <property type="entry name" value="PHOSPHOPANTETHEINE TRANSFERASE"/>
    <property type="match status" value="1"/>
</dbReference>
<evidence type="ECO:0000313" key="9">
    <source>
        <dbReference type="Proteomes" id="UP001519921"/>
    </source>
</evidence>